<dbReference type="InterPro" id="IPR005999">
    <property type="entry name" value="Glycerol_kin"/>
</dbReference>
<name>A0A0X8X8H3_HALHR</name>
<dbReference type="HAMAP" id="MF_00186">
    <property type="entry name" value="Glycerol_kin"/>
    <property type="match status" value="1"/>
</dbReference>
<dbReference type="InterPro" id="IPR000577">
    <property type="entry name" value="Carb_kinase_FGGY"/>
</dbReference>
<evidence type="ECO:0000313" key="13">
    <source>
        <dbReference type="EMBL" id="BAU57494.1"/>
    </source>
</evidence>
<dbReference type="GO" id="GO:0005524">
    <property type="term" value="F:ATP binding"/>
    <property type="evidence" value="ECO:0007669"/>
    <property type="project" value="UniProtKB-UniRule"/>
</dbReference>
<evidence type="ECO:0000313" key="14">
    <source>
        <dbReference type="Proteomes" id="UP000218890"/>
    </source>
</evidence>
<feature type="domain" description="Carbohydrate kinase FGGY C-terminal" evidence="12">
    <location>
        <begin position="272"/>
        <end position="460"/>
    </location>
</feature>
<evidence type="ECO:0000256" key="1">
    <source>
        <dbReference type="ARBA" id="ARBA00005190"/>
    </source>
</evidence>
<evidence type="ECO:0000256" key="7">
    <source>
        <dbReference type="ARBA" id="ARBA00022840"/>
    </source>
</evidence>
<comment type="activity regulation">
    <text evidence="9">Inhibited by fructose 1,6-bisphosphate (FBP).</text>
</comment>
<dbReference type="RefSeq" id="WP_197710734.1">
    <property type="nucleotide sequence ID" value="NZ_AP017372.2"/>
</dbReference>
<dbReference type="PANTHER" id="PTHR10196:SF69">
    <property type="entry name" value="GLYCEROL KINASE"/>
    <property type="match status" value="1"/>
</dbReference>
<dbReference type="PROSITE" id="PS00933">
    <property type="entry name" value="FGGY_KINASES_1"/>
    <property type="match status" value="1"/>
</dbReference>
<keyword evidence="7 9" id="KW-0067">ATP-binding</keyword>
<feature type="binding site" evidence="9">
    <location>
        <position position="94"/>
    </location>
    <ligand>
        <name>glycerol</name>
        <dbReference type="ChEBI" id="CHEBI:17754"/>
    </ligand>
</feature>
<dbReference type="InterPro" id="IPR018485">
    <property type="entry name" value="FGGY_C"/>
</dbReference>
<protein>
    <recommendedName>
        <fullName evidence="9">Glycerol kinase</fullName>
        <ecNumber evidence="9">2.7.1.30</ecNumber>
    </recommendedName>
    <alternativeName>
        <fullName evidence="9">ATP:glycerol 3-phosphotransferase</fullName>
    </alternativeName>
    <alternativeName>
        <fullName evidence="9">Glycerokinase</fullName>
        <shortName evidence="9">GK</shortName>
    </alternativeName>
</protein>
<evidence type="ECO:0000256" key="2">
    <source>
        <dbReference type="ARBA" id="ARBA00009156"/>
    </source>
</evidence>
<gene>
    <name evidence="9 13" type="primary">glpK</name>
    <name evidence="13" type="ORF">HH1059_08040</name>
</gene>
<feature type="binding site" evidence="9">
    <location>
        <position position="25"/>
    </location>
    <ligand>
        <name>ATP</name>
        <dbReference type="ChEBI" id="CHEBI:30616"/>
    </ligand>
</feature>
<dbReference type="Pfam" id="PF00370">
    <property type="entry name" value="FGGY_N"/>
    <property type="match status" value="1"/>
</dbReference>
<dbReference type="NCBIfam" id="TIGR01311">
    <property type="entry name" value="glycerol_kin"/>
    <property type="match status" value="1"/>
</dbReference>
<feature type="binding site" evidence="9">
    <location>
        <position position="320"/>
    </location>
    <ligand>
        <name>ADP</name>
        <dbReference type="ChEBI" id="CHEBI:456216"/>
    </ligand>
</feature>
<feature type="binding site" evidence="9">
    <location>
        <position position="320"/>
    </location>
    <ligand>
        <name>ATP</name>
        <dbReference type="ChEBI" id="CHEBI:30616"/>
    </ligand>
</feature>
<dbReference type="InterPro" id="IPR018484">
    <property type="entry name" value="FGGY_N"/>
</dbReference>
<evidence type="ECO:0000259" key="12">
    <source>
        <dbReference type="Pfam" id="PF02782"/>
    </source>
</evidence>
<evidence type="ECO:0000256" key="6">
    <source>
        <dbReference type="ARBA" id="ARBA00022798"/>
    </source>
</evidence>
<dbReference type="InterPro" id="IPR043129">
    <property type="entry name" value="ATPase_NBD"/>
</dbReference>
<evidence type="ECO:0000256" key="4">
    <source>
        <dbReference type="ARBA" id="ARBA00022741"/>
    </source>
</evidence>
<dbReference type="FunFam" id="3.30.420.40:FF:000007">
    <property type="entry name" value="Glycerol kinase"/>
    <property type="match status" value="1"/>
</dbReference>
<dbReference type="Proteomes" id="UP000218890">
    <property type="component" value="Chromosome"/>
</dbReference>
<dbReference type="InterPro" id="IPR018483">
    <property type="entry name" value="Carb_kinase_FGGY_CS"/>
</dbReference>
<dbReference type="NCBIfam" id="NF000756">
    <property type="entry name" value="PRK00047.1"/>
    <property type="match status" value="1"/>
</dbReference>
<evidence type="ECO:0000256" key="8">
    <source>
        <dbReference type="ARBA" id="ARBA00052101"/>
    </source>
</evidence>
<dbReference type="PANTHER" id="PTHR10196">
    <property type="entry name" value="SUGAR KINASE"/>
    <property type="match status" value="1"/>
</dbReference>
<accession>A0A0X8X8H3</accession>
<keyword evidence="5 9" id="KW-0418">Kinase</keyword>
<keyword evidence="4 9" id="KW-0547">Nucleotide-binding</keyword>
<feature type="binding site" evidence="9">
    <location>
        <position position="421"/>
    </location>
    <ligand>
        <name>ADP</name>
        <dbReference type="ChEBI" id="CHEBI:456216"/>
    </ligand>
</feature>
<evidence type="ECO:0000256" key="3">
    <source>
        <dbReference type="ARBA" id="ARBA00022679"/>
    </source>
</evidence>
<dbReference type="GO" id="GO:0006072">
    <property type="term" value="P:glycerol-3-phosphate metabolic process"/>
    <property type="evidence" value="ECO:0007669"/>
    <property type="project" value="InterPro"/>
</dbReference>
<dbReference type="KEGG" id="hhk:HH1059_08040"/>
<feature type="binding site" evidence="9">
    <location>
        <position position="95"/>
    </location>
    <ligand>
        <name>glycerol</name>
        <dbReference type="ChEBI" id="CHEBI:17754"/>
    </ligand>
</feature>
<feature type="binding site" evidence="9">
    <location>
        <position position="24"/>
    </location>
    <ligand>
        <name>ADP</name>
        <dbReference type="ChEBI" id="CHEBI:456216"/>
    </ligand>
</feature>
<keyword evidence="14" id="KW-1185">Reference proteome</keyword>
<feature type="binding site" evidence="9">
    <location>
        <position position="146"/>
    </location>
    <ligand>
        <name>sn-glycerol 3-phosphate</name>
        <dbReference type="ChEBI" id="CHEBI:57597"/>
    </ligand>
</feature>
<dbReference type="GO" id="GO:0005829">
    <property type="term" value="C:cytosol"/>
    <property type="evidence" value="ECO:0007669"/>
    <property type="project" value="TreeGrafter"/>
</dbReference>
<dbReference type="CDD" id="cd07786">
    <property type="entry name" value="FGGY_EcGK_like"/>
    <property type="match status" value="1"/>
</dbReference>
<feature type="domain" description="Carbohydrate kinase FGGY N-terminal" evidence="11">
    <location>
        <begin position="16"/>
        <end position="262"/>
    </location>
</feature>
<organism evidence="13 14">
    <name type="scientific">Halorhodospira halochloris</name>
    <name type="common">Ectothiorhodospira halochloris</name>
    <dbReference type="NCBI Taxonomy" id="1052"/>
    <lineage>
        <taxon>Bacteria</taxon>
        <taxon>Pseudomonadati</taxon>
        <taxon>Pseudomonadota</taxon>
        <taxon>Gammaproteobacteria</taxon>
        <taxon>Chromatiales</taxon>
        <taxon>Ectothiorhodospiraceae</taxon>
        <taxon>Halorhodospira</taxon>
    </lineage>
</organism>
<dbReference type="AlphaFoldDB" id="A0A0X8X8H3"/>
<dbReference type="UniPathway" id="UPA00618">
    <property type="reaction ID" value="UER00672"/>
</dbReference>
<dbReference type="GO" id="GO:0004370">
    <property type="term" value="F:glycerol kinase activity"/>
    <property type="evidence" value="ECO:0007669"/>
    <property type="project" value="UniProtKB-UniRule"/>
</dbReference>
<comment type="similarity">
    <text evidence="2 9 10">Belongs to the FGGY kinase family.</text>
</comment>
<proteinExistence type="inferred from homology"/>
<comment type="function">
    <text evidence="9">Key enzyme in the regulation of glycerol uptake and metabolism. Catalyzes the phosphorylation of glycerol to yield sn-glycerol 3-phosphate.</text>
</comment>
<feature type="binding site" evidence="9">
    <location>
        <position position="277"/>
    </location>
    <ligand>
        <name>ATP</name>
        <dbReference type="ChEBI" id="CHEBI:30616"/>
    </ligand>
</feature>
<feature type="binding site" evidence="9">
    <location>
        <position position="425"/>
    </location>
    <ligand>
        <name>ADP</name>
        <dbReference type="ChEBI" id="CHEBI:456216"/>
    </ligand>
</feature>
<dbReference type="EMBL" id="AP017372">
    <property type="protein sequence ID" value="BAU57494.1"/>
    <property type="molecule type" value="Genomic_DNA"/>
</dbReference>
<feature type="binding site" evidence="9">
    <location>
        <position position="146"/>
    </location>
    <ligand>
        <name>glycerol</name>
        <dbReference type="ChEBI" id="CHEBI:17754"/>
    </ligand>
</feature>
<dbReference type="EC" id="2.7.1.30" evidence="9"/>
<dbReference type="SUPFAM" id="SSF53067">
    <property type="entry name" value="Actin-like ATPase domain"/>
    <property type="match status" value="2"/>
</dbReference>
<dbReference type="GO" id="GO:0019563">
    <property type="term" value="P:glycerol catabolic process"/>
    <property type="evidence" value="ECO:0007669"/>
    <property type="project" value="UniProtKB-UniRule"/>
</dbReference>
<dbReference type="PROSITE" id="PS00445">
    <property type="entry name" value="FGGY_KINASES_2"/>
    <property type="match status" value="1"/>
</dbReference>
<keyword evidence="3 9" id="KW-0808">Transferase</keyword>
<feature type="binding site" evidence="9">
    <location>
        <position position="256"/>
    </location>
    <ligand>
        <name>glycerol</name>
        <dbReference type="ChEBI" id="CHEBI:17754"/>
    </ligand>
</feature>
<sequence>MSRAQNYQPHPSESKVILALDQGTTSSRAMVFNASGEIVAVSQEEFTQLYPQPGWVEHDPEEIWATQNAVMGRALLRAGLDWSKVAAIGVTNQRETTVVWDRETGQPIYPAIVWQDRRTADICQRLQDEGLEELFRSRSGLLLDPYLSGTKIRWILDQVTGAQQRAEAGELAFGTIDSWLIWKLTAGRVHATDATNASRTLLFDIHKGDWDDELLGLLGIPRAVLPEVRDSSGFAAPISCPGIPSGAVIAGVAGDQQAALFGQICNRPGLAKATYGTGGFVLLNTGSTAVPSANGLLTTIAWRRDGKDQYALEGSVFIAGAVVQWLRDGLGIIRKSAEIEELASSVPDSGGVHLVPAFVGLGAPWWDAQARGIITGLTRGTSSAHIARAALEAIALQICDVAQAMEADAGMQLEELRVDGGAAANDLLLQTQADLLGVPVVRPQTYETTALGAAYLAGLAVGFWRDEEQIAAQWQMERRFDPAITRGQAQQRIDDWHRAVARARG</sequence>
<evidence type="ECO:0000256" key="5">
    <source>
        <dbReference type="ARBA" id="ARBA00022777"/>
    </source>
</evidence>
<feature type="binding site" evidence="9">
    <location>
        <position position="277"/>
    </location>
    <ligand>
        <name>ADP</name>
        <dbReference type="ChEBI" id="CHEBI:456216"/>
    </ligand>
</feature>
<evidence type="ECO:0000256" key="9">
    <source>
        <dbReference type="HAMAP-Rule" id="MF_00186"/>
    </source>
</evidence>
<evidence type="ECO:0000259" key="11">
    <source>
        <dbReference type="Pfam" id="PF00370"/>
    </source>
</evidence>
<feature type="binding site" evidence="9">
    <location>
        <position position="255"/>
    </location>
    <ligand>
        <name>glycerol</name>
        <dbReference type="ChEBI" id="CHEBI:17754"/>
    </ligand>
</feature>
<dbReference type="Pfam" id="PF02782">
    <property type="entry name" value="FGGY_C"/>
    <property type="match status" value="1"/>
</dbReference>
<dbReference type="PIRSF" id="PIRSF000538">
    <property type="entry name" value="GlpK"/>
    <property type="match status" value="1"/>
</dbReference>
<evidence type="ECO:0000256" key="10">
    <source>
        <dbReference type="RuleBase" id="RU003733"/>
    </source>
</evidence>
<feature type="binding site" evidence="9">
    <location>
        <position position="421"/>
    </location>
    <ligand>
        <name>ATP</name>
        <dbReference type="ChEBI" id="CHEBI:30616"/>
    </ligand>
</feature>
<feature type="binding site" evidence="9">
    <location>
        <position position="324"/>
    </location>
    <ligand>
        <name>ATP</name>
        <dbReference type="ChEBI" id="CHEBI:30616"/>
    </ligand>
</feature>
<feature type="binding site" evidence="9">
    <location>
        <position position="255"/>
    </location>
    <ligand>
        <name>sn-glycerol 3-phosphate</name>
        <dbReference type="ChEBI" id="CHEBI:57597"/>
    </ligand>
</feature>
<comment type="pathway">
    <text evidence="1 9">Polyol metabolism; glycerol degradation via glycerol kinase pathway; sn-glycerol 3-phosphate from glycerol: step 1/1.</text>
</comment>
<feature type="binding site" evidence="9">
    <location>
        <position position="28"/>
    </location>
    <ligand>
        <name>ADP</name>
        <dbReference type="ChEBI" id="CHEBI:456216"/>
    </ligand>
</feature>
<feature type="binding site" evidence="9">
    <location>
        <position position="24"/>
    </location>
    <ligand>
        <name>sn-glycerol 3-phosphate</name>
        <dbReference type="ChEBI" id="CHEBI:57597"/>
    </ligand>
</feature>
<feature type="binding site" evidence="9">
    <location>
        <position position="24"/>
    </location>
    <ligand>
        <name>ATP</name>
        <dbReference type="ChEBI" id="CHEBI:30616"/>
    </ligand>
</feature>
<keyword evidence="6 9" id="KW-0319">Glycerol metabolism</keyword>
<feature type="binding site" evidence="9">
    <location>
        <position position="26"/>
    </location>
    <ligand>
        <name>ATP</name>
        <dbReference type="ChEBI" id="CHEBI:30616"/>
    </ligand>
</feature>
<dbReference type="FunFam" id="3.30.420.40:FF:000008">
    <property type="entry name" value="Glycerol kinase"/>
    <property type="match status" value="1"/>
</dbReference>
<dbReference type="Gene3D" id="3.30.420.40">
    <property type="match status" value="2"/>
</dbReference>
<feature type="binding site" evidence="9">
    <location>
        <position position="94"/>
    </location>
    <ligand>
        <name>sn-glycerol 3-phosphate</name>
        <dbReference type="ChEBI" id="CHEBI:57597"/>
    </ligand>
</feature>
<feature type="binding site" evidence="9">
    <location>
        <position position="95"/>
    </location>
    <ligand>
        <name>sn-glycerol 3-phosphate</name>
        <dbReference type="ChEBI" id="CHEBI:57597"/>
    </ligand>
</feature>
<comment type="catalytic activity">
    <reaction evidence="8 9">
        <text>glycerol + ATP = sn-glycerol 3-phosphate + ADP + H(+)</text>
        <dbReference type="Rhea" id="RHEA:21644"/>
        <dbReference type="ChEBI" id="CHEBI:15378"/>
        <dbReference type="ChEBI" id="CHEBI:17754"/>
        <dbReference type="ChEBI" id="CHEBI:30616"/>
        <dbReference type="ChEBI" id="CHEBI:57597"/>
        <dbReference type="ChEBI" id="CHEBI:456216"/>
        <dbReference type="EC" id="2.7.1.30"/>
    </reaction>
</comment>
<reference evidence="13" key="1">
    <citation type="submission" date="2016-02" db="EMBL/GenBank/DDBJ databases">
        <title>Halorhodospira halochloris DSM-1059 complete genome, version 2.</title>
        <authorList>
            <person name="Tsukatani Y."/>
        </authorList>
    </citation>
    <scope>NUCLEOTIDE SEQUENCE</scope>
    <source>
        <strain evidence="13">DSM 1059</strain>
    </source>
</reference>